<feature type="chain" id="PRO_5047248892" description="serine-type D-Ala-D-Ala carboxypeptidase" evidence="16">
    <location>
        <begin position="23"/>
        <end position="490"/>
    </location>
</feature>
<dbReference type="EMBL" id="JACOPK010000003">
    <property type="protein sequence ID" value="MBC5695167.1"/>
    <property type="molecule type" value="Genomic_DNA"/>
</dbReference>
<evidence type="ECO:0000256" key="9">
    <source>
        <dbReference type="ARBA" id="ARBA00022960"/>
    </source>
</evidence>
<dbReference type="EC" id="3.4.16.4" evidence="4"/>
<comment type="catalytic activity">
    <reaction evidence="12">
        <text>Preferential cleavage: (Ac)2-L-Lys-D-Ala-|-D-Ala. Also transpeptidation of peptidyl-alanyl moieties that are N-acyl substituents of D-alanine.</text>
        <dbReference type="EC" id="3.4.16.4"/>
    </reaction>
</comment>
<keyword evidence="9" id="KW-0133">Cell shape</keyword>
<evidence type="ECO:0000256" key="15">
    <source>
        <dbReference type="SAM" id="Phobius"/>
    </source>
</evidence>
<keyword evidence="10" id="KW-0573">Peptidoglycan synthesis</keyword>
<dbReference type="PANTHER" id="PTHR21581:SF6">
    <property type="entry name" value="TRAFFICKING PROTEIN PARTICLE COMPLEX SUBUNIT 12"/>
    <property type="match status" value="1"/>
</dbReference>
<dbReference type="Gene3D" id="2.60.410.10">
    <property type="entry name" value="D-Ala-D-Ala carboxypeptidase, C-terminal domain"/>
    <property type="match status" value="1"/>
</dbReference>
<keyword evidence="5 18" id="KW-0121">Carboxypeptidase</keyword>
<evidence type="ECO:0000313" key="19">
    <source>
        <dbReference type="Proteomes" id="UP000641741"/>
    </source>
</evidence>
<comment type="pathway">
    <text evidence="2">Cell wall biogenesis; peptidoglycan biosynthesis.</text>
</comment>
<dbReference type="InterPro" id="IPR015956">
    <property type="entry name" value="Peniciliin-bd_prot_C_sf"/>
</dbReference>
<dbReference type="InterPro" id="IPR012338">
    <property type="entry name" value="Beta-lactam/transpept-like"/>
</dbReference>
<evidence type="ECO:0000256" key="13">
    <source>
        <dbReference type="RuleBase" id="RU004016"/>
    </source>
</evidence>
<accession>A0ABR7GLI2</accession>
<dbReference type="InterPro" id="IPR012907">
    <property type="entry name" value="Peptidase_S11_C"/>
</dbReference>
<feature type="region of interest" description="Disordered" evidence="14">
    <location>
        <begin position="33"/>
        <end position="57"/>
    </location>
</feature>
<dbReference type="InterPro" id="IPR018044">
    <property type="entry name" value="Peptidase_S11"/>
</dbReference>
<organism evidence="18 19">
    <name type="scientific">Agathobaculum hominis</name>
    <dbReference type="NCBI Taxonomy" id="2763014"/>
    <lineage>
        <taxon>Bacteria</taxon>
        <taxon>Bacillati</taxon>
        <taxon>Bacillota</taxon>
        <taxon>Clostridia</taxon>
        <taxon>Eubacteriales</taxon>
        <taxon>Butyricicoccaceae</taxon>
        <taxon>Agathobaculum</taxon>
    </lineage>
</organism>
<feature type="signal peptide" evidence="16">
    <location>
        <begin position="1"/>
        <end position="22"/>
    </location>
</feature>
<dbReference type="RefSeq" id="WP_186969458.1">
    <property type="nucleotide sequence ID" value="NZ_JACOPK010000003.1"/>
</dbReference>
<gene>
    <name evidence="18" type="ORF">H8S02_04295</name>
</gene>
<feature type="transmembrane region" description="Helical" evidence="15">
    <location>
        <begin position="440"/>
        <end position="466"/>
    </location>
</feature>
<name>A0ABR7GLI2_9FIRM</name>
<evidence type="ECO:0000256" key="6">
    <source>
        <dbReference type="ARBA" id="ARBA00022670"/>
    </source>
</evidence>
<evidence type="ECO:0000256" key="8">
    <source>
        <dbReference type="ARBA" id="ARBA00022801"/>
    </source>
</evidence>
<comment type="similarity">
    <text evidence="3 13">Belongs to the peptidase S11 family.</text>
</comment>
<dbReference type="InterPro" id="IPR037167">
    <property type="entry name" value="Peptidase_S11_C_sf"/>
</dbReference>
<evidence type="ECO:0000256" key="14">
    <source>
        <dbReference type="SAM" id="MobiDB-lite"/>
    </source>
</evidence>
<dbReference type="InterPro" id="IPR001967">
    <property type="entry name" value="Peptidase_S11_N"/>
</dbReference>
<keyword evidence="6" id="KW-0645">Protease</keyword>
<evidence type="ECO:0000259" key="17">
    <source>
        <dbReference type="SMART" id="SM00936"/>
    </source>
</evidence>
<dbReference type="PANTHER" id="PTHR21581">
    <property type="entry name" value="D-ALANYL-D-ALANINE CARBOXYPEPTIDASE"/>
    <property type="match status" value="1"/>
</dbReference>
<keyword evidence="11" id="KW-0961">Cell wall biogenesis/degradation</keyword>
<feature type="compositionally biased region" description="Low complexity" evidence="14">
    <location>
        <begin position="37"/>
        <end position="57"/>
    </location>
</feature>
<evidence type="ECO:0000256" key="2">
    <source>
        <dbReference type="ARBA" id="ARBA00004752"/>
    </source>
</evidence>
<keyword evidence="15" id="KW-1133">Transmembrane helix</keyword>
<dbReference type="SUPFAM" id="SSF56601">
    <property type="entry name" value="beta-lactamase/transpeptidase-like"/>
    <property type="match status" value="1"/>
</dbReference>
<evidence type="ECO:0000256" key="7">
    <source>
        <dbReference type="ARBA" id="ARBA00022729"/>
    </source>
</evidence>
<sequence length="490" mass="53623">MKNEILRRLSALALGLALLLNAAPLPQAFAVEDDTDASSSDSADSTDTADKTAVTTADNDPTVTAAAANAPALDATAALLVSPESDMVLYEKNADEKRYPASTTKIMTALLTLENVSDLSVVVTAEASDFENVTSDSSNAGIKVGEQVTVKDLLYALMLPSANEAAYMLARHVGGSWEQFVDMMNERAAELGCTGTHFCNPCGLHEDDHYTTAHDLYLIAKEAMKDATFRDIVSTVQHRMAKTNLHEERIILTTNQLIFSSFQPWSYANCLGIKTGHTSQAGNCFVGYAEYGDAKLFSVVLGCSSSSKEYPTVAASFTDTKSLCQWGFENFTSKTLARQGEEVTYTKVKLSTDTNQVILTAKNDLVSLLPRELDVKDLELQSDIPEEVDAPIKAGDTIGSVTYTYDGRDYGTVELVALNDISRSTVLFYADKLSSFSQSIVFKVLLLAAAAFFLLHIFTGLVFGGVRRRRRRRSSRSRYNDSTYQRRHRK</sequence>
<keyword evidence="8" id="KW-0378">Hydrolase</keyword>
<protein>
    <recommendedName>
        <fullName evidence="4">serine-type D-Ala-D-Ala carboxypeptidase</fullName>
        <ecNumber evidence="4">3.4.16.4</ecNumber>
    </recommendedName>
</protein>
<comment type="caution">
    <text evidence="18">The sequence shown here is derived from an EMBL/GenBank/DDBJ whole genome shotgun (WGS) entry which is preliminary data.</text>
</comment>
<keyword evidence="15" id="KW-0472">Membrane</keyword>
<keyword evidence="15" id="KW-0812">Transmembrane</keyword>
<dbReference type="PRINTS" id="PR00725">
    <property type="entry name" value="DADACBPTASE1"/>
</dbReference>
<dbReference type="GO" id="GO:0004180">
    <property type="term" value="F:carboxypeptidase activity"/>
    <property type="evidence" value="ECO:0007669"/>
    <property type="project" value="UniProtKB-KW"/>
</dbReference>
<evidence type="ECO:0000256" key="5">
    <source>
        <dbReference type="ARBA" id="ARBA00022645"/>
    </source>
</evidence>
<dbReference type="Pfam" id="PF00768">
    <property type="entry name" value="Peptidase_S11"/>
    <property type="match status" value="1"/>
</dbReference>
<evidence type="ECO:0000256" key="10">
    <source>
        <dbReference type="ARBA" id="ARBA00022984"/>
    </source>
</evidence>
<evidence type="ECO:0000313" key="18">
    <source>
        <dbReference type="EMBL" id="MBC5695167.1"/>
    </source>
</evidence>
<evidence type="ECO:0000256" key="11">
    <source>
        <dbReference type="ARBA" id="ARBA00023316"/>
    </source>
</evidence>
<dbReference type="SMART" id="SM00936">
    <property type="entry name" value="PBP5_C"/>
    <property type="match status" value="1"/>
</dbReference>
<keyword evidence="7 16" id="KW-0732">Signal</keyword>
<evidence type="ECO:0000256" key="12">
    <source>
        <dbReference type="ARBA" id="ARBA00034000"/>
    </source>
</evidence>
<evidence type="ECO:0000256" key="4">
    <source>
        <dbReference type="ARBA" id="ARBA00012448"/>
    </source>
</evidence>
<reference evidence="18 19" key="1">
    <citation type="submission" date="2020-08" db="EMBL/GenBank/DDBJ databases">
        <title>Genome public.</title>
        <authorList>
            <person name="Liu C."/>
            <person name="Sun Q."/>
        </authorList>
    </citation>
    <scope>NUCLEOTIDE SEQUENCE [LARGE SCALE GENOMIC DNA]</scope>
    <source>
        <strain evidence="18 19">M2</strain>
    </source>
</reference>
<dbReference type="SUPFAM" id="SSF69189">
    <property type="entry name" value="Penicillin-binding protein associated domain"/>
    <property type="match status" value="1"/>
</dbReference>
<dbReference type="Pfam" id="PF07943">
    <property type="entry name" value="PBP5_C"/>
    <property type="match status" value="1"/>
</dbReference>
<comment type="function">
    <text evidence="1">Removes C-terminal D-alanyl residues from sugar-peptide cell wall precursors.</text>
</comment>
<evidence type="ECO:0000256" key="1">
    <source>
        <dbReference type="ARBA" id="ARBA00003217"/>
    </source>
</evidence>
<dbReference type="Proteomes" id="UP000641741">
    <property type="component" value="Unassembled WGS sequence"/>
</dbReference>
<proteinExistence type="inferred from homology"/>
<dbReference type="Gene3D" id="3.40.710.10">
    <property type="entry name" value="DD-peptidase/beta-lactamase superfamily"/>
    <property type="match status" value="1"/>
</dbReference>
<keyword evidence="19" id="KW-1185">Reference proteome</keyword>
<evidence type="ECO:0000256" key="3">
    <source>
        <dbReference type="ARBA" id="ARBA00007164"/>
    </source>
</evidence>
<evidence type="ECO:0000256" key="16">
    <source>
        <dbReference type="SAM" id="SignalP"/>
    </source>
</evidence>
<feature type="domain" description="Peptidase S11 D-Ala-D-Ala carboxypeptidase A C-terminal" evidence="17">
    <location>
        <begin position="331"/>
        <end position="423"/>
    </location>
</feature>